<dbReference type="OrthoDB" id="2683368at2759"/>
<name>A0A0W4ZEA4_PNEC8</name>
<proteinExistence type="predicted"/>
<accession>A0A0W4ZEA4</accession>
<dbReference type="EMBL" id="LFVZ01000012">
    <property type="protein sequence ID" value="KTW26689.1"/>
    <property type="molecule type" value="Genomic_DNA"/>
</dbReference>
<protein>
    <recommendedName>
        <fullName evidence="3">Mso1 N-terminal domain-containing protein</fullName>
    </recommendedName>
</protein>
<dbReference type="RefSeq" id="XP_018225024.1">
    <property type="nucleotide sequence ID" value="XM_018371227.1"/>
</dbReference>
<gene>
    <name evidence="1" type="ORF">T552_02696</name>
</gene>
<evidence type="ECO:0000313" key="1">
    <source>
        <dbReference type="EMBL" id="KTW26689.1"/>
    </source>
</evidence>
<keyword evidence="2" id="KW-1185">Reference proteome</keyword>
<dbReference type="AlphaFoldDB" id="A0A0W4ZEA4"/>
<evidence type="ECO:0008006" key="3">
    <source>
        <dbReference type="Google" id="ProtNLM"/>
    </source>
</evidence>
<dbReference type="Proteomes" id="UP000054454">
    <property type="component" value="Unassembled WGS sequence"/>
</dbReference>
<organism evidence="1 2">
    <name type="scientific">Pneumocystis carinii (strain B80)</name>
    <name type="common">Rat pneumocystis pneumonia agent</name>
    <name type="synonym">Pneumocystis carinii f. sp. carinii</name>
    <dbReference type="NCBI Taxonomy" id="1408658"/>
    <lineage>
        <taxon>Eukaryota</taxon>
        <taxon>Fungi</taxon>
        <taxon>Dikarya</taxon>
        <taxon>Ascomycota</taxon>
        <taxon>Taphrinomycotina</taxon>
        <taxon>Pneumocystomycetes</taxon>
        <taxon>Pneumocystaceae</taxon>
        <taxon>Pneumocystis</taxon>
    </lineage>
</organism>
<reference evidence="2" key="1">
    <citation type="journal article" date="2016" name="Nat. Commun.">
        <title>Genome analysis of three Pneumocystis species reveals adaptation mechanisms to life exclusively in mammalian hosts.</title>
        <authorList>
            <person name="Ma L."/>
            <person name="Chen Z."/>
            <person name="Huang D.W."/>
            <person name="Kutty G."/>
            <person name="Ishihara M."/>
            <person name="Wang H."/>
            <person name="Abouelleil A."/>
            <person name="Bishop L."/>
            <person name="Davey E."/>
            <person name="Deng R."/>
            <person name="Deng X."/>
            <person name="Fan L."/>
            <person name="Fantoni G."/>
            <person name="Fitzgerald M."/>
            <person name="Gogineni E."/>
            <person name="Goldberg J.M."/>
            <person name="Handley G."/>
            <person name="Hu X."/>
            <person name="Huber C."/>
            <person name="Jiao X."/>
            <person name="Jones K."/>
            <person name="Levin J.Z."/>
            <person name="Liu Y."/>
            <person name="Macdonald P."/>
            <person name="Melnikov A."/>
            <person name="Raley C."/>
            <person name="Sassi M."/>
            <person name="Sherman B.T."/>
            <person name="Song X."/>
            <person name="Sykes S."/>
            <person name="Tran B."/>
            <person name="Walsh L."/>
            <person name="Xia Y."/>
            <person name="Yang J."/>
            <person name="Young S."/>
            <person name="Zeng Q."/>
            <person name="Zheng X."/>
            <person name="Stephens R."/>
            <person name="Nusbaum C."/>
            <person name="Birren B.W."/>
            <person name="Azadi P."/>
            <person name="Lempicki R.A."/>
            <person name="Cuomo C.A."/>
            <person name="Kovacs J.A."/>
        </authorList>
    </citation>
    <scope>NUCLEOTIDE SEQUENCE [LARGE SCALE GENOMIC DNA]</scope>
    <source>
        <strain evidence="2">B80</strain>
    </source>
</reference>
<evidence type="ECO:0000313" key="2">
    <source>
        <dbReference type="Proteomes" id="UP000054454"/>
    </source>
</evidence>
<sequence>MTWLENFQVSKEENHGSRMWDRIISATGAISKAMADKYVAIVNEDEDHNIENENQSKVSRVLREYYIRKNGCLPEWLKVPEEFERRSIKSSESVPANISNHDNLQNTRVVSISFRDIYDSTPKNNELPIKSASFNTDECRYQIPSASERLREKLSRRNMNHN</sequence>
<dbReference type="VEuPathDB" id="FungiDB:T552_02696"/>
<dbReference type="GeneID" id="28937430"/>
<comment type="caution">
    <text evidence="1">The sequence shown here is derived from an EMBL/GenBank/DDBJ whole genome shotgun (WGS) entry which is preliminary data.</text>
</comment>